<keyword evidence="2" id="KW-0012">Acyltransferase</keyword>
<dbReference type="Proteomes" id="UP000252023">
    <property type="component" value="Chromosome"/>
</dbReference>
<reference evidence="5" key="1">
    <citation type="submission" date="2018-07" db="EMBL/GenBank/DDBJ databases">
        <title>Genome sequencing of Paracoccus sp. SC2-6.</title>
        <authorList>
            <person name="Heo J."/>
            <person name="Kim S.-J."/>
            <person name="Kwon S.-W."/>
        </authorList>
    </citation>
    <scope>NUCLEOTIDE SEQUENCE [LARGE SCALE GENOMIC DNA]</scope>
    <source>
        <strain evidence="5">SC2-6</strain>
    </source>
</reference>
<keyword evidence="1 4" id="KW-0808">Transferase</keyword>
<organism evidence="4 5">
    <name type="scientific">Paracoccus suum</name>
    <dbReference type="NCBI Taxonomy" id="2259340"/>
    <lineage>
        <taxon>Bacteria</taxon>
        <taxon>Pseudomonadati</taxon>
        <taxon>Pseudomonadota</taxon>
        <taxon>Alphaproteobacteria</taxon>
        <taxon>Rhodobacterales</taxon>
        <taxon>Paracoccaceae</taxon>
        <taxon>Paracoccus</taxon>
    </lineage>
</organism>
<evidence type="ECO:0000256" key="1">
    <source>
        <dbReference type="ARBA" id="ARBA00022679"/>
    </source>
</evidence>
<evidence type="ECO:0000259" key="3">
    <source>
        <dbReference type="PROSITE" id="PS51186"/>
    </source>
</evidence>
<dbReference type="Pfam" id="PF00583">
    <property type="entry name" value="Acetyltransf_1"/>
    <property type="match status" value="1"/>
</dbReference>
<evidence type="ECO:0000256" key="2">
    <source>
        <dbReference type="ARBA" id="ARBA00023315"/>
    </source>
</evidence>
<dbReference type="InterPro" id="IPR050832">
    <property type="entry name" value="Bact_Acetyltransf"/>
</dbReference>
<protein>
    <submittedName>
        <fullName evidence="4">GNAT family N-acetyltransferase</fullName>
    </submittedName>
</protein>
<gene>
    <name evidence="4" type="ORF">DRW48_14090</name>
</gene>
<dbReference type="PANTHER" id="PTHR43877">
    <property type="entry name" value="AMINOALKYLPHOSPHONATE N-ACETYLTRANSFERASE-RELATED-RELATED"/>
    <property type="match status" value="1"/>
</dbReference>
<evidence type="ECO:0000313" key="5">
    <source>
        <dbReference type="Proteomes" id="UP000252023"/>
    </source>
</evidence>
<dbReference type="InterPro" id="IPR016181">
    <property type="entry name" value="Acyl_CoA_acyltransferase"/>
</dbReference>
<feature type="domain" description="N-acetyltransferase" evidence="3">
    <location>
        <begin position="26"/>
        <end position="183"/>
    </location>
</feature>
<sequence>MHLGRPARRDPALRRALGQGAAAPGMMIWRLTPADSAAWRAIRLEALAKAPDAFGSRLADWQDRPLDSFAARLAATPTYAVGDDPQLPLAVAGLDPDPDHPRRLWIISVYARPAARGRGYAEALLRHLLEIARADGMTELALHVGTGNEPAQRLYHRLGFAFSGAPAQMNPNGVPEAEMLLAL</sequence>
<dbReference type="SUPFAM" id="SSF55729">
    <property type="entry name" value="Acyl-CoA N-acyltransferases (Nat)"/>
    <property type="match status" value="1"/>
</dbReference>
<dbReference type="Gene3D" id="3.40.630.30">
    <property type="match status" value="1"/>
</dbReference>
<dbReference type="EMBL" id="CP030918">
    <property type="protein sequence ID" value="AXC51306.1"/>
    <property type="molecule type" value="Genomic_DNA"/>
</dbReference>
<dbReference type="KEGG" id="pars:DRW48_14090"/>
<dbReference type="PROSITE" id="PS51186">
    <property type="entry name" value="GNAT"/>
    <property type="match status" value="1"/>
</dbReference>
<dbReference type="AlphaFoldDB" id="A0A344PPK1"/>
<accession>A0A344PPK1</accession>
<keyword evidence="5" id="KW-1185">Reference proteome</keyword>
<dbReference type="GO" id="GO:0016747">
    <property type="term" value="F:acyltransferase activity, transferring groups other than amino-acyl groups"/>
    <property type="evidence" value="ECO:0007669"/>
    <property type="project" value="InterPro"/>
</dbReference>
<dbReference type="InterPro" id="IPR000182">
    <property type="entry name" value="GNAT_dom"/>
</dbReference>
<dbReference type="CDD" id="cd04301">
    <property type="entry name" value="NAT_SF"/>
    <property type="match status" value="1"/>
</dbReference>
<name>A0A344PPK1_9RHOB</name>
<dbReference type="OrthoDB" id="6172743at2"/>
<evidence type="ECO:0000313" key="4">
    <source>
        <dbReference type="EMBL" id="AXC51306.1"/>
    </source>
</evidence>
<proteinExistence type="predicted"/>